<dbReference type="EMBL" id="JBHSBM010000018">
    <property type="protein sequence ID" value="MFC4060269.1"/>
    <property type="molecule type" value="Genomic_DNA"/>
</dbReference>
<feature type="transmembrane region" description="Helical" evidence="5">
    <location>
        <begin position="93"/>
        <end position="109"/>
    </location>
</feature>
<dbReference type="Proteomes" id="UP001595850">
    <property type="component" value="Unassembled WGS sequence"/>
</dbReference>
<protein>
    <submittedName>
        <fullName evidence="7">Aromatic acid exporter family protein</fullName>
    </submittedName>
</protein>
<name>A0ABV8I7U9_9ACTN</name>
<accession>A0ABV8I7U9</accession>
<feature type="transmembrane region" description="Helical" evidence="5">
    <location>
        <begin position="44"/>
        <end position="59"/>
    </location>
</feature>
<evidence type="ECO:0000256" key="3">
    <source>
        <dbReference type="ARBA" id="ARBA00022989"/>
    </source>
</evidence>
<evidence type="ECO:0000256" key="4">
    <source>
        <dbReference type="ARBA" id="ARBA00023136"/>
    </source>
</evidence>
<feature type="transmembrane region" description="Helical" evidence="5">
    <location>
        <begin position="20"/>
        <end position="38"/>
    </location>
</feature>
<keyword evidence="2 5" id="KW-0812">Transmembrane</keyword>
<organism evidence="7 8">
    <name type="scientific">Planomonospora corallina</name>
    <dbReference type="NCBI Taxonomy" id="1806052"/>
    <lineage>
        <taxon>Bacteria</taxon>
        <taxon>Bacillati</taxon>
        <taxon>Actinomycetota</taxon>
        <taxon>Actinomycetes</taxon>
        <taxon>Streptosporangiales</taxon>
        <taxon>Streptosporangiaceae</taxon>
        <taxon>Planomonospora</taxon>
    </lineage>
</organism>
<reference evidence="8" key="1">
    <citation type="journal article" date="2019" name="Int. J. Syst. Evol. Microbiol.">
        <title>The Global Catalogue of Microorganisms (GCM) 10K type strain sequencing project: providing services to taxonomists for standard genome sequencing and annotation.</title>
        <authorList>
            <consortium name="The Broad Institute Genomics Platform"/>
            <consortium name="The Broad Institute Genome Sequencing Center for Infectious Disease"/>
            <person name="Wu L."/>
            <person name="Ma J."/>
        </authorList>
    </citation>
    <scope>NUCLEOTIDE SEQUENCE [LARGE SCALE GENOMIC DNA]</scope>
    <source>
        <strain evidence="8">TBRC 4489</strain>
    </source>
</reference>
<keyword evidence="3 5" id="KW-1133">Transmembrane helix</keyword>
<dbReference type="RefSeq" id="WP_377289357.1">
    <property type="nucleotide sequence ID" value="NZ_JBHSBM010000018.1"/>
</dbReference>
<sequence>MARSRTAAALRRWLAETWPLLQATVAATTAWVIALWIGDHDAPFFAPIAAVVALSFGRGERGRNALRLVFGACIGIVVGELTVVFFGGGWDRLALATFVALVIAQALGAQRLMRIQAASGAILTIAAADGEAGVNRLIDALIGAGVALVFTQVLFSPEPLALARRAERAALATMAEGLHLTAAAFGRGTCDEELHQGLITCMSGVREHLVEVGKAGAAGTRVAGRSLIWRYRRPAATRTNEETAQIQLLGASCLMLMRAAVSTDPPRHDRLAQAVRELAEVITDLSADLGSHRIRQRAVDGALTVARRTDEAPAPPMAQEAAAAGVRFLCLDIMVFAGAAPQEASAVLRQGAGKPRAVAPPEGVSFPGLPSPAMLRRLRRRLAGRRHRR</sequence>
<gene>
    <name evidence="7" type="ORF">ACFOWE_18350</name>
</gene>
<feature type="transmembrane region" description="Helical" evidence="5">
    <location>
        <begin position="66"/>
        <end position="87"/>
    </location>
</feature>
<feature type="domain" description="Integral membrane bound transporter" evidence="6">
    <location>
        <begin position="30"/>
        <end position="150"/>
    </location>
</feature>
<dbReference type="Pfam" id="PF13515">
    <property type="entry name" value="FUSC_2"/>
    <property type="match status" value="1"/>
</dbReference>
<evidence type="ECO:0000256" key="5">
    <source>
        <dbReference type="SAM" id="Phobius"/>
    </source>
</evidence>
<proteinExistence type="predicted"/>
<comment type="subcellular location">
    <subcellularLocation>
        <location evidence="1">Membrane</location>
        <topology evidence="1">Multi-pass membrane protein</topology>
    </subcellularLocation>
</comment>
<keyword evidence="8" id="KW-1185">Reference proteome</keyword>
<evidence type="ECO:0000256" key="2">
    <source>
        <dbReference type="ARBA" id="ARBA00022692"/>
    </source>
</evidence>
<dbReference type="InterPro" id="IPR049453">
    <property type="entry name" value="Memb_transporter_dom"/>
</dbReference>
<evidence type="ECO:0000313" key="8">
    <source>
        <dbReference type="Proteomes" id="UP001595850"/>
    </source>
</evidence>
<comment type="caution">
    <text evidence="7">The sequence shown here is derived from an EMBL/GenBank/DDBJ whole genome shotgun (WGS) entry which is preliminary data.</text>
</comment>
<evidence type="ECO:0000313" key="7">
    <source>
        <dbReference type="EMBL" id="MFC4060269.1"/>
    </source>
</evidence>
<evidence type="ECO:0000256" key="1">
    <source>
        <dbReference type="ARBA" id="ARBA00004141"/>
    </source>
</evidence>
<evidence type="ECO:0000259" key="6">
    <source>
        <dbReference type="Pfam" id="PF13515"/>
    </source>
</evidence>
<keyword evidence="4 5" id="KW-0472">Membrane</keyword>